<dbReference type="VEuPathDB" id="FungiDB:PMAA_088030"/>
<dbReference type="OrthoDB" id="4221897at2759"/>
<proteinExistence type="predicted"/>
<dbReference type="Proteomes" id="UP000001294">
    <property type="component" value="Unassembled WGS sequence"/>
</dbReference>
<dbReference type="SUPFAM" id="SSF53067">
    <property type="entry name" value="Actin-like ATPase domain"/>
    <property type="match status" value="2"/>
</dbReference>
<organism evidence="1 2">
    <name type="scientific">Talaromyces marneffei (strain ATCC 18224 / CBS 334.59 / QM 7333)</name>
    <name type="common">Penicillium marneffei</name>
    <dbReference type="NCBI Taxonomy" id="441960"/>
    <lineage>
        <taxon>Eukaryota</taxon>
        <taxon>Fungi</taxon>
        <taxon>Dikarya</taxon>
        <taxon>Ascomycota</taxon>
        <taxon>Pezizomycotina</taxon>
        <taxon>Eurotiomycetes</taxon>
        <taxon>Eurotiomycetidae</taxon>
        <taxon>Eurotiales</taxon>
        <taxon>Trichocomaceae</taxon>
        <taxon>Talaromyces</taxon>
        <taxon>Talaromyces sect. Talaromyces</taxon>
    </lineage>
</organism>
<dbReference type="PhylomeDB" id="B6QDR9"/>
<protein>
    <submittedName>
        <fullName evidence="1">Hsp70 family chaperone, putative</fullName>
    </submittedName>
</protein>
<dbReference type="InterPro" id="IPR043129">
    <property type="entry name" value="ATPase_NBD"/>
</dbReference>
<keyword evidence="2" id="KW-1185">Reference proteome</keyword>
<dbReference type="CDD" id="cd10170">
    <property type="entry name" value="ASKHA_NBD_HSP70"/>
    <property type="match status" value="1"/>
</dbReference>
<evidence type="ECO:0000313" key="1">
    <source>
        <dbReference type="EMBL" id="EEA24829.1"/>
    </source>
</evidence>
<dbReference type="AlphaFoldDB" id="B6QDR9"/>
<dbReference type="PANTHER" id="PTHR14187">
    <property type="entry name" value="ALPHA KINASE/ELONGATION FACTOR 2 KINASE"/>
    <property type="match status" value="1"/>
</dbReference>
<dbReference type="Gene3D" id="3.30.420.40">
    <property type="match status" value="1"/>
</dbReference>
<dbReference type="PANTHER" id="PTHR14187:SF82">
    <property type="entry name" value="FAMILY CHAPERONE, PUTATIVE (AFU_ORTHOLOGUE AFUA_7G08575)-RELATED"/>
    <property type="match status" value="1"/>
</dbReference>
<reference evidence="2" key="1">
    <citation type="journal article" date="2015" name="Genome Announc.">
        <title>Genome sequence of the AIDS-associated pathogen Penicillium marneffei (ATCC18224) and its near taxonomic relative Talaromyces stipitatus (ATCC10500).</title>
        <authorList>
            <person name="Nierman W.C."/>
            <person name="Fedorova-Abrams N.D."/>
            <person name="Andrianopoulos A."/>
        </authorList>
    </citation>
    <scope>NUCLEOTIDE SEQUENCE [LARGE SCALE GENOMIC DNA]</scope>
    <source>
        <strain evidence="2">ATCC 18224 / CBS 334.59 / QM 7333</strain>
    </source>
</reference>
<evidence type="ECO:0000313" key="2">
    <source>
        <dbReference type="Proteomes" id="UP000001294"/>
    </source>
</evidence>
<sequence>MTEPTVAQSLVIGLDFGTTFSGRRISRYYLNDQVGEIVSSDIPIARTSLKVPIVMTFFKNRFLWGWQALASAQQAIPGVKLLLDEDQMYRYNPALRAKKLLSSLNKSPVDVSTEYLKNIIEHVHQDLRRSFGPDVNDLPKKYVLTIAINAGINEDLLSLLSEPEAAALYTLRAIQPNTIKKGDIFIVCDAGGGTVDLISYCVDDLTPLKLREVVEGTDLEGMVRNLTLDLLGGVCGSMVLDNRFESLLEELLGFETFELLPENTRKAALQFWQESIKPNYDGTDLDDDDDPNWELTLPGLPDQPLIGLKGGFLQLTRSQVQGIFDLVVQDVIKLVQHQVRKIQVKGHSARAILLVGGFGGSEYLCHRLCKAFPKITIMQPPNAVLSLNTMVGQDWSNKRAAERFLGGLEGNRVRSRLARYHYGIVTQVKYERGHHSKSQRIWCKLEECWKVDGIMEWFIEKGTSLSESKPIRKSFYTTRRCDKDLTMKKKLYSSGSTVAPTRMGNDVSKLCEFRADLNAVPKQLFERHTNSKGISYYKIRYDLVIIPTSGYMYYQQELNGVSYGRVRAEY</sequence>
<dbReference type="STRING" id="441960.B6QDR9"/>
<gene>
    <name evidence="1" type="ORF">PMAA_088030</name>
</gene>
<dbReference type="HOGENOM" id="CLU_009958_6_1_1"/>
<accession>B6QDR9</accession>
<dbReference type="EMBL" id="DS995901">
    <property type="protein sequence ID" value="EEA24829.1"/>
    <property type="molecule type" value="Genomic_DNA"/>
</dbReference>
<name>B6QDR9_TALMQ</name>